<reference evidence="1 2" key="1">
    <citation type="submission" date="2022-10" db="EMBL/GenBank/DDBJ databases">
        <title>Janthinobacterium sp. hw3 Genome sequencing.</title>
        <authorList>
            <person name="Park S."/>
        </authorList>
    </citation>
    <scope>NUCLEOTIDE SEQUENCE [LARGE SCALE GENOMIC DNA]</scope>
    <source>
        <strain evidence="2">hw3</strain>
    </source>
</reference>
<proteinExistence type="predicted"/>
<organism evidence="1 2">
    <name type="scientific">Janthinobacterium fluminis</name>
    <dbReference type="NCBI Taxonomy" id="2987524"/>
    <lineage>
        <taxon>Bacteria</taxon>
        <taxon>Pseudomonadati</taxon>
        <taxon>Pseudomonadota</taxon>
        <taxon>Betaproteobacteria</taxon>
        <taxon>Burkholderiales</taxon>
        <taxon>Oxalobacteraceae</taxon>
        <taxon>Janthinobacterium</taxon>
    </lineage>
</organism>
<name>A0ABT5K5K8_9BURK</name>
<dbReference type="Proteomes" id="UP001221208">
    <property type="component" value="Unassembled WGS sequence"/>
</dbReference>
<comment type="caution">
    <text evidence="1">The sequence shown here is derived from an EMBL/GenBank/DDBJ whole genome shotgun (WGS) entry which is preliminary data.</text>
</comment>
<protein>
    <submittedName>
        <fullName evidence="1">DUF2158 domain-containing protein</fullName>
    </submittedName>
</protein>
<dbReference type="InterPro" id="IPR019226">
    <property type="entry name" value="DUF2158"/>
</dbReference>
<dbReference type="RefSeq" id="WP_273672003.1">
    <property type="nucleotide sequence ID" value="NZ_JAQQXR010000006.1"/>
</dbReference>
<keyword evidence="2" id="KW-1185">Reference proteome</keyword>
<accession>A0ABT5K5K8</accession>
<evidence type="ECO:0000313" key="2">
    <source>
        <dbReference type="Proteomes" id="UP001221208"/>
    </source>
</evidence>
<sequence>MSSFTKGMVVQLVSGGQKMSVADVGDYSPASSDGVKCVWFDAKNIKCEEIFDAAILKEFVAPSIGMRVTRG</sequence>
<evidence type="ECO:0000313" key="1">
    <source>
        <dbReference type="EMBL" id="MDC8759042.1"/>
    </source>
</evidence>
<dbReference type="Pfam" id="PF09926">
    <property type="entry name" value="DUF2158"/>
    <property type="match status" value="1"/>
</dbReference>
<dbReference type="EMBL" id="JAQQXR010000006">
    <property type="protein sequence ID" value="MDC8759042.1"/>
    <property type="molecule type" value="Genomic_DNA"/>
</dbReference>
<gene>
    <name evidence="1" type="ORF">OIK44_15790</name>
</gene>